<keyword evidence="2" id="KW-1185">Reference proteome</keyword>
<dbReference type="AlphaFoldDB" id="A0AA91SPP0"/>
<reference evidence="1 2" key="1">
    <citation type="submission" date="2017-04" db="EMBL/GenBank/DDBJ databases">
        <title>The new phylogeny of genus Mycobacterium.</title>
        <authorList>
            <person name="Tortoli E."/>
            <person name="Trovato A."/>
            <person name="Cirillo D.M."/>
        </authorList>
    </citation>
    <scope>NUCLEOTIDE SEQUENCE [LARGE SCALE GENOMIC DNA]</scope>
    <source>
        <strain evidence="1 2">KCTC 19819</strain>
    </source>
</reference>
<accession>A0AA91SPP0</accession>
<evidence type="ECO:0008006" key="3">
    <source>
        <dbReference type="Google" id="ProtNLM"/>
    </source>
</evidence>
<dbReference type="InterPro" id="IPR043504">
    <property type="entry name" value="Peptidase_S1_PA_chymotrypsin"/>
</dbReference>
<gene>
    <name evidence="1" type="ORF">B8W67_20030</name>
</gene>
<evidence type="ECO:0000313" key="2">
    <source>
        <dbReference type="Proteomes" id="UP000193577"/>
    </source>
</evidence>
<comment type="caution">
    <text evidence="1">The sequence shown here is derived from an EMBL/GenBank/DDBJ whole genome shotgun (WGS) entry which is preliminary data.</text>
</comment>
<proteinExistence type="predicted"/>
<dbReference type="InterPro" id="IPR009003">
    <property type="entry name" value="Peptidase_S1_PA"/>
</dbReference>
<dbReference type="Gene3D" id="2.40.10.10">
    <property type="entry name" value="Trypsin-like serine proteases"/>
    <property type="match status" value="1"/>
</dbReference>
<name>A0AA91SPP0_9MYCO</name>
<dbReference type="Proteomes" id="UP000193577">
    <property type="component" value="Unassembled WGS sequence"/>
</dbReference>
<sequence>MAKVGDATTRIGEYPVAGVLSAQYRLDSGTPICVAGAITGLHCGKITIGGLSGRVVRHFVVEGGTVNGDSGAPVFLVTEGRQAVLVGTLVGGDEFHGDDIAVPMEPVLEAIGARACLSPDVEPLSGEMYSTQVTSCSE</sequence>
<organism evidence="1 2">
    <name type="scientific">Mycolicibacillus koreensis</name>
    <dbReference type="NCBI Taxonomy" id="1069220"/>
    <lineage>
        <taxon>Bacteria</taxon>
        <taxon>Bacillati</taxon>
        <taxon>Actinomycetota</taxon>
        <taxon>Actinomycetes</taxon>
        <taxon>Mycobacteriales</taxon>
        <taxon>Mycobacteriaceae</taxon>
        <taxon>Mycolicibacillus</taxon>
    </lineage>
</organism>
<evidence type="ECO:0000313" key="1">
    <source>
        <dbReference type="EMBL" id="OSC22620.1"/>
    </source>
</evidence>
<dbReference type="EMBL" id="NCXO01000102">
    <property type="protein sequence ID" value="OSC22620.1"/>
    <property type="molecule type" value="Genomic_DNA"/>
</dbReference>
<protein>
    <recommendedName>
        <fullName evidence="3">Serine protease</fullName>
    </recommendedName>
</protein>
<dbReference type="SUPFAM" id="SSF50494">
    <property type="entry name" value="Trypsin-like serine proteases"/>
    <property type="match status" value="1"/>
</dbReference>